<sequence length="373" mass="40818">MMTSGRKQIFKDKIPNEILNSLRVSVSGKRLVRQTSQELPPLVGAPTNNTTNRYATGAPAAPPLHGAIPSTSGTHPSPARSRRKLKIGTNMKLFINSDKNDASHSLSFNNITPPSPPVTPRRLSELSECPSPILLQRCRQRSCVSLDGSPVLRRRIDEISQYSYGRPATPSASPRMSRSFSLCGNINEISERKELSDELQEELSRSRAGYFRADESVHSASDPSDESPSSMMKAMSGLLQVVTEENTEEEVHTANRYCRPPILDNETGEILRHPSSPSAVVQETNLPIVLDYISDDDGGGGGDDDDDDGDDVDGDDDDDLANEDEEEQGLPEYQKSPLSSERKIAAWLNGLDSPRSRDELVSGNTTFPSIGNR</sequence>
<evidence type="ECO:0000256" key="1">
    <source>
        <dbReference type="SAM" id="MobiDB-lite"/>
    </source>
</evidence>
<dbReference type="AlphaFoldDB" id="A0A2G8LNW2"/>
<dbReference type="OrthoDB" id="10615388at2759"/>
<protein>
    <submittedName>
        <fullName evidence="2">Uncharacterized protein</fullName>
    </submittedName>
</protein>
<reference evidence="2 3" key="1">
    <citation type="journal article" date="2017" name="PLoS Biol.">
        <title>The sea cucumber genome provides insights into morphological evolution and visceral regeneration.</title>
        <authorList>
            <person name="Zhang X."/>
            <person name="Sun L."/>
            <person name="Yuan J."/>
            <person name="Sun Y."/>
            <person name="Gao Y."/>
            <person name="Zhang L."/>
            <person name="Li S."/>
            <person name="Dai H."/>
            <person name="Hamel J.F."/>
            <person name="Liu C."/>
            <person name="Yu Y."/>
            <person name="Liu S."/>
            <person name="Lin W."/>
            <person name="Guo K."/>
            <person name="Jin S."/>
            <person name="Xu P."/>
            <person name="Storey K.B."/>
            <person name="Huan P."/>
            <person name="Zhang T."/>
            <person name="Zhou Y."/>
            <person name="Zhang J."/>
            <person name="Lin C."/>
            <person name="Li X."/>
            <person name="Xing L."/>
            <person name="Huo D."/>
            <person name="Sun M."/>
            <person name="Wang L."/>
            <person name="Mercier A."/>
            <person name="Li F."/>
            <person name="Yang H."/>
            <person name="Xiang J."/>
        </authorList>
    </citation>
    <scope>NUCLEOTIDE SEQUENCE [LARGE SCALE GENOMIC DNA]</scope>
    <source>
        <strain evidence="2">Shaxun</strain>
        <tissue evidence="2">Muscle</tissue>
    </source>
</reference>
<organism evidence="2 3">
    <name type="scientific">Stichopus japonicus</name>
    <name type="common">Sea cucumber</name>
    <dbReference type="NCBI Taxonomy" id="307972"/>
    <lineage>
        <taxon>Eukaryota</taxon>
        <taxon>Metazoa</taxon>
        <taxon>Echinodermata</taxon>
        <taxon>Eleutherozoa</taxon>
        <taxon>Echinozoa</taxon>
        <taxon>Holothuroidea</taxon>
        <taxon>Aspidochirotacea</taxon>
        <taxon>Aspidochirotida</taxon>
        <taxon>Stichopodidae</taxon>
        <taxon>Apostichopus</taxon>
    </lineage>
</organism>
<comment type="caution">
    <text evidence="2">The sequence shown here is derived from an EMBL/GenBank/DDBJ whole genome shotgun (WGS) entry which is preliminary data.</text>
</comment>
<proteinExistence type="predicted"/>
<gene>
    <name evidence="2" type="ORF">BSL78_01149</name>
</gene>
<evidence type="ECO:0000313" key="2">
    <source>
        <dbReference type="EMBL" id="PIK61924.1"/>
    </source>
</evidence>
<feature type="region of interest" description="Disordered" evidence="1">
    <location>
        <begin position="58"/>
        <end position="83"/>
    </location>
</feature>
<keyword evidence="3" id="KW-1185">Reference proteome</keyword>
<accession>A0A2G8LNW2</accession>
<dbReference type="EMBL" id="MRZV01000022">
    <property type="protein sequence ID" value="PIK61924.1"/>
    <property type="molecule type" value="Genomic_DNA"/>
</dbReference>
<dbReference type="Proteomes" id="UP000230750">
    <property type="component" value="Unassembled WGS sequence"/>
</dbReference>
<feature type="region of interest" description="Disordered" evidence="1">
    <location>
        <begin position="292"/>
        <end position="373"/>
    </location>
</feature>
<evidence type="ECO:0000313" key="3">
    <source>
        <dbReference type="Proteomes" id="UP000230750"/>
    </source>
</evidence>
<feature type="compositionally biased region" description="Acidic residues" evidence="1">
    <location>
        <begin position="293"/>
        <end position="329"/>
    </location>
</feature>
<feature type="compositionally biased region" description="Polar residues" evidence="1">
    <location>
        <begin position="362"/>
        <end position="373"/>
    </location>
</feature>
<name>A0A2G8LNW2_STIJA</name>